<sequence>MHGSPKLSMPVSACGVFIVNTKNTGFIAVQCQRFTMLIDIAPRGFEVRKRGLRFNKQQFHQFAGCIINIDQRGAGRATAFKPVVITAIYLYQLTSTRTPVPWLRDPCGTLFTGNP</sequence>
<evidence type="ECO:0000313" key="1">
    <source>
        <dbReference type="EMBL" id="STV61551.1"/>
    </source>
</evidence>
<protein>
    <submittedName>
        <fullName evidence="1">Uncharacterized protein</fullName>
    </submittedName>
</protein>
<dbReference type="AlphaFoldDB" id="A0A378C4F5"/>
<evidence type="ECO:0000313" key="2">
    <source>
        <dbReference type="Proteomes" id="UP000255239"/>
    </source>
</evidence>
<accession>A0A378C4F5</accession>
<gene>
    <name evidence="1" type="ORF">NCTC11679_02707</name>
</gene>
<proteinExistence type="predicted"/>
<dbReference type="Proteomes" id="UP000255239">
    <property type="component" value="Unassembled WGS sequence"/>
</dbReference>
<name>A0A378C4F5_KLEPN</name>
<dbReference type="EMBL" id="UGMG01000001">
    <property type="protein sequence ID" value="STV61551.1"/>
    <property type="molecule type" value="Genomic_DNA"/>
</dbReference>
<organism evidence="1 2">
    <name type="scientific">Klebsiella pneumoniae</name>
    <dbReference type="NCBI Taxonomy" id="573"/>
    <lineage>
        <taxon>Bacteria</taxon>
        <taxon>Pseudomonadati</taxon>
        <taxon>Pseudomonadota</taxon>
        <taxon>Gammaproteobacteria</taxon>
        <taxon>Enterobacterales</taxon>
        <taxon>Enterobacteriaceae</taxon>
        <taxon>Klebsiella/Raoultella group</taxon>
        <taxon>Klebsiella</taxon>
        <taxon>Klebsiella pneumoniae complex</taxon>
    </lineage>
</organism>
<reference evidence="1 2" key="1">
    <citation type="submission" date="2018-06" db="EMBL/GenBank/DDBJ databases">
        <authorList>
            <consortium name="Pathogen Informatics"/>
            <person name="Doyle S."/>
        </authorList>
    </citation>
    <scope>NUCLEOTIDE SEQUENCE [LARGE SCALE GENOMIC DNA]</scope>
    <source>
        <strain evidence="1 2">NCTC11679</strain>
    </source>
</reference>